<evidence type="ECO:0000256" key="1">
    <source>
        <dbReference type="SAM" id="SignalP"/>
    </source>
</evidence>
<dbReference type="EMBL" id="JAQAGZ010000008">
    <property type="protein sequence ID" value="MCZ8513474.1"/>
    <property type="molecule type" value="Genomic_DNA"/>
</dbReference>
<proteinExistence type="predicted"/>
<organism evidence="2 3">
    <name type="scientific">Paenibacillus gyeongsangnamensis</name>
    <dbReference type="NCBI Taxonomy" id="3388067"/>
    <lineage>
        <taxon>Bacteria</taxon>
        <taxon>Bacillati</taxon>
        <taxon>Bacillota</taxon>
        <taxon>Bacilli</taxon>
        <taxon>Bacillales</taxon>
        <taxon>Paenibacillaceae</taxon>
        <taxon>Paenibacillus</taxon>
    </lineage>
</organism>
<reference evidence="2 3" key="1">
    <citation type="submission" date="2022-12" db="EMBL/GenBank/DDBJ databases">
        <title>Draft genome sequence of Paenibacillus sp. dW9.</title>
        <authorList>
            <person name="Choi E.-W."/>
            <person name="Kim D.-U."/>
        </authorList>
    </citation>
    <scope>NUCLEOTIDE SEQUENCE [LARGE SCALE GENOMIC DNA]</scope>
    <source>
        <strain evidence="3">dW9</strain>
    </source>
</reference>
<evidence type="ECO:0000313" key="2">
    <source>
        <dbReference type="EMBL" id="MCZ8513474.1"/>
    </source>
</evidence>
<keyword evidence="1" id="KW-0732">Signal</keyword>
<comment type="caution">
    <text evidence="2">The sequence shown here is derived from an EMBL/GenBank/DDBJ whole genome shotgun (WGS) entry which is preliminary data.</text>
</comment>
<protein>
    <recommendedName>
        <fullName evidence="4">Phosphatase</fullName>
    </recommendedName>
</protein>
<dbReference type="Proteomes" id="UP001527882">
    <property type="component" value="Unassembled WGS sequence"/>
</dbReference>
<evidence type="ECO:0008006" key="4">
    <source>
        <dbReference type="Google" id="ProtNLM"/>
    </source>
</evidence>
<sequence>MDKLLMRVAFVLTAGAVLLVLGANSAEQTASVSPNPMKANPEQYARIQNQSMLVQVP</sequence>
<feature type="chain" id="PRO_5046586359" description="Phosphatase" evidence="1">
    <location>
        <begin position="26"/>
        <end position="57"/>
    </location>
</feature>
<keyword evidence="3" id="KW-1185">Reference proteome</keyword>
<dbReference type="RefSeq" id="WP_269881997.1">
    <property type="nucleotide sequence ID" value="NZ_JAQAGZ010000008.1"/>
</dbReference>
<evidence type="ECO:0000313" key="3">
    <source>
        <dbReference type="Proteomes" id="UP001527882"/>
    </source>
</evidence>
<accession>A0ABT4Q9B9</accession>
<name>A0ABT4Q9B9_9BACL</name>
<feature type="signal peptide" evidence="1">
    <location>
        <begin position="1"/>
        <end position="25"/>
    </location>
</feature>
<gene>
    <name evidence="2" type="ORF">O9H85_13740</name>
</gene>